<feature type="transmembrane region" description="Helical" evidence="11">
    <location>
        <begin position="191"/>
        <end position="211"/>
    </location>
</feature>
<dbReference type="Gene3D" id="1.20.1070.10">
    <property type="entry name" value="Rhodopsin 7-helix transmembrane proteins"/>
    <property type="match status" value="1"/>
</dbReference>
<protein>
    <recommendedName>
        <fullName evidence="12">G-protein coupled receptors family 1 profile domain-containing protein</fullName>
    </recommendedName>
</protein>
<keyword evidence="3" id="KW-1003">Cell membrane</keyword>
<keyword evidence="5 11" id="KW-1133">Transmembrane helix</keyword>
<dbReference type="InterPro" id="IPR001681">
    <property type="entry name" value="Neurokn_rcpt"/>
</dbReference>
<dbReference type="EMBL" id="CAEY01001805">
    <property type="status" value="NOT_ANNOTATED_CDS"/>
    <property type="molecule type" value="Genomic_DNA"/>
</dbReference>
<feature type="transmembrane region" description="Helical" evidence="11">
    <location>
        <begin position="149"/>
        <end position="171"/>
    </location>
</feature>
<dbReference type="SMART" id="SM01381">
    <property type="entry name" value="7TM_GPCR_Srsx"/>
    <property type="match status" value="1"/>
</dbReference>
<reference evidence="14" key="1">
    <citation type="submission" date="2011-08" db="EMBL/GenBank/DDBJ databases">
        <authorList>
            <person name="Rombauts S."/>
        </authorList>
    </citation>
    <scope>NUCLEOTIDE SEQUENCE</scope>
    <source>
        <strain evidence="14">London</strain>
    </source>
</reference>
<keyword evidence="8 10" id="KW-0675">Receptor</keyword>
<dbReference type="PROSITE" id="PS50262">
    <property type="entry name" value="G_PROTEIN_RECEP_F1_2"/>
    <property type="match status" value="1"/>
</dbReference>
<feature type="transmembrane region" description="Helical" evidence="11">
    <location>
        <begin position="113"/>
        <end position="137"/>
    </location>
</feature>
<dbReference type="InterPro" id="IPR000276">
    <property type="entry name" value="GPCR_Rhodpsn"/>
</dbReference>
<comment type="subcellular location">
    <subcellularLocation>
        <location evidence="1">Cell membrane</location>
        <topology evidence="1">Multi-pass membrane protein</topology>
    </subcellularLocation>
</comment>
<evidence type="ECO:0000256" key="2">
    <source>
        <dbReference type="ARBA" id="ARBA00010663"/>
    </source>
</evidence>
<dbReference type="HOGENOM" id="CLU_009579_6_1_1"/>
<evidence type="ECO:0000256" key="1">
    <source>
        <dbReference type="ARBA" id="ARBA00004651"/>
    </source>
</evidence>
<keyword evidence="7 11" id="KW-0472">Membrane</keyword>
<reference evidence="13" key="2">
    <citation type="submission" date="2015-06" db="UniProtKB">
        <authorList>
            <consortium name="EnsemblMetazoa"/>
        </authorList>
    </citation>
    <scope>IDENTIFICATION</scope>
</reference>
<feature type="transmembrane region" description="Helical" evidence="11">
    <location>
        <begin position="320"/>
        <end position="341"/>
    </location>
</feature>
<dbReference type="InterPro" id="IPR000611">
    <property type="entry name" value="NPY_rcpt"/>
</dbReference>
<accession>T1K7H9</accession>
<evidence type="ECO:0000259" key="12">
    <source>
        <dbReference type="PROSITE" id="PS50262"/>
    </source>
</evidence>
<dbReference type="GO" id="GO:0005886">
    <property type="term" value="C:plasma membrane"/>
    <property type="evidence" value="ECO:0007669"/>
    <property type="project" value="UniProtKB-SubCell"/>
</dbReference>
<keyword evidence="6 10" id="KW-0297">G-protein coupled receptor</keyword>
<evidence type="ECO:0000256" key="6">
    <source>
        <dbReference type="ARBA" id="ARBA00023040"/>
    </source>
</evidence>
<dbReference type="eggNOG" id="KOG4219">
    <property type="taxonomic scope" value="Eukaryota"/>
</dbReference>
<keyword evidence="9 10" id="KW-0807">Transducer</keyword>
<evidence type="ECO:0000313" key="14">
    <source>
        <dbReference type="Proteomes" id="UP000015104"/>
    </source>
</evidence>
<dbReference type="PRINTS" id="PR00237">
    <property type="entry name" value="GPCRRHODOPSN"/>
</dbReference>
<evidence type="ECO:0000256" key="7">
    <source>
        <dbReference type="ARBA" id="ARBA00023136"/>
    </source>
</evidence>
<dbReference type="SUPFAM" id="SSF81321">
    <property type="entry name" value="Family A G protein-coupled receptor-like"/>
    <property type="match status" value="1"/>
</dbReference>
<dbReference type="EnsemblMetazoa" id="tetur06g04340.1">
    <property type="protein sequence ID" value="tetur06g04340.1"/>
    <property type="gene ID" value="tetur06g04340"/>
</dbReference>
<evidence type="ECO:0000256" key="8">
    <source>
        <dbReference type="ARBA" id="ARBA00023170"/>
    </source>
</evidence>
<evidence type="ECO:0000256" key="10">
    <source>
        <dbReference type="RuleBase" id="RU000688"/>
    </source>
</evidence>
<feature type="transmembrane region" description="Helical" evidence="11">
    <location>
        <begin position="231"/>
        <end position="258"/>
    </location>
</feature>
<evidence type="ECO:0000313" key="13">
    <source>
        <dbReference type="EnsemblMetazoa" id="tetur06g04340.1"/>
    </source>
</evidence>
<dbReference type="GO" id="GO:0004983">
    <property type="term" value="F:neuropeptide Y receptor activity"/>
    <property type="evidence" value="ECO:0007669"/>
    <property type="project" value="InterPro"/>
</dbReference>
<dbReference type="GO" id="GO:0004995">
    <property type="term" value="F:tachykinin receptor activity"/>
    <property type="evidence" value="ECO:0007669"/>
    <property type="project" value="InterPro"/>
</dbReference>
<evidence type="ECO:0000256" key="9">
    <source>
        <dbReference type="ARBA" id="ARBA00023224"/>
    </source>
</evidence>
<feature type="transmembrane region" description="Helical" evidence="11">
    <location>
        <begin position="76"/>
        <end position="101"/>
    </location>
</feature>
<organism evidence="13 14">
    <name type="scientific">Tetranychus urticae</name>
    <name type="common">Two-spotted spider mite</name>
    <dbReference type="NCBI Taxonomy" id="32264"/>
    <lineage>
        <taxon>Eukaryota</taxon>
        <taxon>Metazoa</taxon>
        <taxon>Ecdysozoa</taxon>
        <taxon>Arthropoda</taxon>
        <taxon>Chelicerata</taxon>
        <taxon>Arachnida</taxon>
        <taxon>Acari</taxon>
        <taxon>Acariformes</taxon>
        <taxon>Trombidiformes</taxon>
        <taxon>Prostigmata</taxon>
        <taxon>Eleutherengona</taxon>
        <taxon>Raphignathae</taxon>
        <taxon>Tetranychoidea</taxon>
        <taxon>Tetranychidae</taxon>
        <taxon>Tetranychus</taxon>
    </lineage>
</organism>
<evidence type="ECO:0000256" key="5">
    <source>
        <dbReference type="ARBA" id="ARBA00022989"/>
    </source>
</evidence>
<evidence type="ECO:0000256" key="11">
    <source>
        <dbReference type="SAM" id="Phobius"/>
    </source>
</evidence>
<sequence>MDYAQYKSLVNTSCDQSIVTDYLDQNVIEKCFSNNLYLSTTQSLVLVSTQSTLSSTESSTTVDGYRPFVPSLGLQFFWTVIFSLNVISSIIGNLIVILIICGYKQMRTKTNLFLLNLSVADLMMATFNTMFNFIFMLKSHWPFGTTYCIINNFLSSVATSSSVFTITVTCFDRYMAVVHPFKPRMNRTTSLIVVLLIWLLAGVLAIPTVLYSTTYELSYQDGSRVLCCYNVVFFVVTYAIPMFTMGLTYTRMSFVLWGSKQIGEMTSHQLEAIRSKQKVVPMLIIVTIIFGLCWLPYQIYFLVVFYIIELGQKEYVQHIYLAFYWLAMFNSSLNPIIYCLLNKRFRKYSKKIIITITHCGKNHVINHRGVSIRSEDCSNMDHQTVNLSSHATRLDYKSDNL</sequence>
<evidence type="ECO:0000256" key="4">
    <source>
        <dbReference type="ARBA" id="ARBA00022692"/>
    </source>
</evidence>
<proteinExistence type="inferred from homology"/>
<comment type="similarity">
    <text evidence="2 10">Belongs to the G-protein coupled receptor 1 family.</text>
</comment>
<dbReference type="PANTHER" id="PTHR46925:SF2">
    <property type="entry name" value="G-PROTEIN COUPLED RECEPTOR TKR-1-RELATED"/>
    <property type="match status" value="1"/>
</dbReference>
<dbReference type="PRINTS" id="PR01012">
    <property type="entry name" value="NRPEPTIDEYR"/>
</dbReference>
<evidence type="ECO:0000256" key="3">
    <source>
        <dbReference type="ARBA" id="ARBA00022475"/>
    </source>
</evidence>
<dbReference type="Pfam" id="PF00001">
    <property type="entry name" value="7tm_1"/>
    <property type="match status" value="1"/>
</dbReference>
<keyword evidence="4 10" id="KW-0812">Transmembrane</keyword>
<name>T1K7H9_TETUR</name>
<feature type="domain" description="G-protein coupled receptors family 1 profile" evidence="12">
    <location>
        <begin position="92"/>
        <end position="338"/>
    </location>
</feature>
<dbReference type="PROSITE" id="PS00237">
    <property type="entry name" value="G_PROTEIN_RECEP_F1_1"/>
    <property type="match status" value="1"/>
</dbReference>
<dbReference type="InterPro" id="IPR017452">
    <property type="entry name" value="GPCR_Rhodpsn_7TM"/>
</dbReference>
<dbReference type="Proteomes" id="UP000015104">
    <property type="component" value="Unassembled WGS sequence"/>
</dbReference>
<feature type="transmembrane region" description="Helical" evidence="11">
    <location>
        <begin position="279"/>
        <end position="308"/>
    </location>
</feature>
<dbReference type="AlphaFoldDB" id="T1K7H9"/>
<keyword evidence="14" id="KW-1185">Reference proteome</keyword>
<dbReference type="PANTHER" id="PTHR46925">
    <property type="entry name" value="G-PROTEIN COUPLED RECEPTOR TKR-1-RELATED"/>
    <property type="match status" value="1"/>
</dbReference>